<dbReference type="AlphaFoldDB" id="A0A6I6MK12"/>
<dbReference type="KEGG" id="tsv:DSM104635_01077"/>
<proteinExistence type="predicted"/>
<evidence type="ECO:0000313" key="2">
    <source>
        <dbReference type="EMBL" id="QGZ94261.1"/>
    </source>
</evidence>
<feature type="chain" id="PRO_5026316480" evidence="1">
    <location>
        <begin position="18"/>
        <end position="185"/>
    </location>
</feature>
<evidence type="ECO:0000256" key="1">
    <source>
        <dbReference type="SAM" id="SignalP"/>
    </source>
</evidence>
<keyword evidence="1" id="KW-0732">Signal</keyword>
<dbReference type="InterPro" id="IPR038714">
    <property type="entry name" value="YfeY-like_sf"/>
</dbReference>
<organism evidence="2 3">
    <name type="scientific">Terricaulis silvestris</name>
    <dbReference type="NCBI Taxonomy" id="2686094"/>
    <lineage>
        <taxon>Bacteria</taxon>
        <taxon>Pseudomonadati</taxon>
        <taxon>Pseudomonadota</taxon>
        <taxon>Alphaproteobacteria</taxon>
        <taxon>Caulobacterales</taxon>
        <taxon>Caulobacteraceae</taxon>
        <taxon>Terricaulis</taxon>
    </lineage>
</organism>
<dbReference type="Gene3D" id="2.60.460.10">
    <property type="entry name" value="protein yfey like domain"/>
    <property type="match status" value="1"/>
</dbReference>
<name>A0A6I6MK12_9CAUL</name>
<sequence>MVSRVLFALVAVACAHAGALDVIIGANGAAGIVASTPMNRDAIAAAAPGYVVEEGETVSGERRFARFTLSANGEVVFNIYPAADRSAPTGIGTRSAQARGPRGETIGATRFRDTSDINRDTCRPAMPHERFTFSCADATGHFWRAYQAAASYKGPRETFADISADVADAAVLAQMYWVAPSAATD</sequence>
<evidence type="ECO:0000313" key="3">
    <source>
        <dbReference type="Proteomes" id="UP000431269"/>
    </source>
</evidence>
<dbReference type="EMBL" id="CP047045">
    <property type="protein sequence ID" value="QGZ94261.1"/>
    <property type="molecule type" value="Genomic_DNA"/>
</dbReference>
<feature type="signal peptide" evidence="1">
    <location>
        <begin position="1"/>
        <end position="17"/>
    </location>
</feature>
<keyword evidence="3" id="KW-1185">Reference proteome</keyword>
<protein>
    <submittedName>
        <fullName evidence="2">Uncharacterized protein</fullName>
    </submittedName>
</protein>
<dbReference type="Proteomes" id="UP000431269">
    <property type="component" value="Chromosome"/>
</dbReference>
<gene>
    <name evidence="2" type="ORF">DSM104635_01077</name>
</gene>
<dbReference type="RefSeq" id="WP_158765211.1">
    <property type="nucleotide sequence ID" value="NZ_CP047045.1"/>
</dbReference>
<reference evidence="3" key="1">
    <citation type="submission" date="2019-12" db="EMBL/GenBank/DDBJ databases">
        <title>Complete genome of Terracaulis silvestris 0127_4.</title>
        <authorList>
            <person name="Vieira S."/>
            <person name="Riedel T."/>
            <person name="Sproer C."/>
            <person name="Pascual J."/>
            <person name="Boedeker C."/>
            <person name="Overmann J."/>
        </authorList>
    </citation>
    <scope>NUCLEOTIDE SEQUENCE [LARGE SCALE GENOMIC DNA]</scope>
    <source>
        <strain evidence="3">0127_4</strain>
    </source>
</reference>
<accession>A0A6I6MK12</accession>